<accession>A0A816DMC3</accession>
<evidence type="ECO:0000313" key="2">
    <source>
        <dbReference type="EMBL" id="CAF1640561.1"/>
    </source>
</evidence>
<dbReference type="EMBL" id="CAJNOQ010047186">
    <property type="protein sequence ID" value="CAF1640561.1"/>
    <property type="molecule type" value="Genomic_DNA"/>
</dbReference>
<dbReference type="SUPFAM" id="SSF48403">
    <property type="entry name" value="Ankyrin repeat"/>
    <property type="match status" value="1"/>
</dbReference>
<dbReference type="Gene3D" id="1.25.40.20">
    <property type="entry name" value="Ankyrin repeat-containing domain"/>
    <property type="match status" value="1"/>
</dbReference>
<proteinExistence type="predicted"/>
<dbReference type="Proteomes" id="UP000663829">
    <property type="component" value="Unassembled WGS sequence"/>
</dbReference>
<evidence type="ECO:0008006" key="5">
    <source>
        <dbReference type="Google" id="ProtNLM"/>
    </source>
</evidence>
<feature type="repeat" description="ANK" evidence="1">
    <location>
        <begin position="17"/>
        <end position="49"/>
    </location>
</feature>
<dbReference type="PROSITE" id="PS50297">
    <property type="entry name" value="ANK_REP_REGION"/>
    <property type="match status" value="1"/>
</dbReference>
<comment type="caution">
    <text evidence="2">The sequence shown here is derived from an EMBL/GenBank/DDBJ whole genome shotgun (WGS) entry which is preliminary data.</text>
</comment>
<dbReference type="AlphaFoldDB" id="A0A816DMC3"/>
<dbReference type="InterPro" id="IPR036770">
    <property type="entry name" value="Ankyrin_rpt-contain_sf"/>
</dbReference>
<gene>
    <name evidence="2" type="ORF">GPM918_LOCUS44911</name>
    <name evidence="3" type="ORF">SRO942_LOCUS47021</name>
</gene>
<dbReference type="Pfam" id="PF13857">
    <property type="entry name" value="Ank_5"/>
    <property type="match status" value="1"/>
</dbReference>
<evidence type="ECO:0000313" key="4">
    <source>
        <dbReference type="Proteomes" id="UP000663829"/>
    </source>
</evidence>
<keyword evidence="1" id="KW-0040">ANK repeat</keyword>
<evidence type="ECO:0000313" key="3">
    <source>
        <dbReference type="EMBL" id="CAF4551975.1"/>
    </source>
</evidence>
<keyword evidence="4" id="KW-1185">Reference proteome</keyword>
<name>A0A816DMC3_9BILA</name>
<dbReference type="PROSITE" id="PS50088">
    <property type="entry name" value="ANK_REPEAT"/>
    <property type="match status" value="1"/>
</dbReference>
<feature type="non-terminal residue" evidence="2">
    <location>
        <position position="1"/>
    </location>
</feature>
<evidence type="ECO:0000256" key="1">
    <source>
        <dbReference type="PROSITE-ProRule" id="PRU00023"/>
    </source>
</evidence>
<dbReference type="OrthoDB" id="416222at2759"/>
<sequence>MLEKLTSDQLTHRETTSGNTLLHIACEYGHSDIVQQLLEHDCDRLTINSKQLTPYEQAANDGIHKWINGFADVKKTKESQFMNGISNGAHLNKTLLRLLTDTENYTKLKELIDTNIPSTNSNWSSGNRLLNTFLKSRHIDSL</sequence>
<dbReference type="Proteomes" id="UP000681722">
    <property type="component" value="Unassembled WGS sequence"/>
</dbReference>
<dbReference type="SMART" id="SM00248">
    <property type="entry name" value="ANK"/>
    <property type="match status" value="1"/>
</dbReference>
<dbReference type="InterPro" id="IPR002110">
    <property type="entry name" value="Ankyrin_rpt"/>
</dbReference>
<reference evidence="2" key="1">
    <citation type="submission" date="2021-02" db="EMBL/GenBank/DDBJ databases">
        <authorList>
            <person name="Nowell W R."/>
        </authorList>
    </citation>
    <scope>NUCLEOTIDE SEQUENCE</scope>
</reference>
<protein>
    <recommendedName>
        <fullName evidence="5">Ankyrin repeat protein</fullName>
    </recommendedName>
</protein>
<organism evidence="2 4">
    <name type="scientific">Didymodactylos carnosus</name>
    <dbReference type="NCBI Taxonomy" id="1234261"/>
    <lineage>
        <taxon>Eukaryota</taxon>
        <taxon>Metazoa</taxon>
        <taxon>Spiralia</taxon>
        <taxon>Gnathifera</taxon>
        <taxon>Rotifera</taxon>
        <taxon>Eurotatoria</taxon>
        <taxon>Bdelloidea</taxon>
        <taxon>Philodinida</taxon>
        <taxon>Philodinidae</taxon>
        <taxon>Didymodactylos</taxon>
    </lineage>
</organism>
<dbReference type="EMBL" id="CAJOBC010116053">
    <property type="protein sequence ID" value="CAF4551975.1"/>
    <property type="molecule type" value="Genomic_DNA"/>
</dbReference>